<keyword evidence="3" id="KW-1185">Reference proteome</keyword>
<feature type="region of interest" description="Disordered" evidence="1">
    <location>
        <begin position="149"/>
        <end position="297"/>
    </location>
</feature>
<reference evidence="2" key="1">
    <citation type="journal article" date="2022" name="bioRxiv">
        <title>Genomics of Preaxostyla Flagellates Illuminates Evolutionary Transitions and the Path Towards Mitochondrial Loss.</title>
        <authorList>
            <person name="Novak L.V.F."/>
            <person name="Treitli S.C."/>
            <person name="Pyrih J."/>
            <person name="Halakuc P."/>
            <person name="Pipaliya S.V."/>
            <person name="Vacek V."/>
            <person name="Brzon O."/>
            <person name="Soukal P."/>
            <person name="Eme L."/>
            <person name="Dacks J.B."/>
            <person name="Karnkowska A."/>
            <person name="Elias M."/>
            <person name="Hampl V."/>
        </authorList>
    </citation>
    <scope>NUCLEOTIDE SEQUENCE</scope>
    <source>
        <strain evidence="2">RCP-MX</strain>
    </source>
</reference>
<proteinExistence type="predicted"/>
<dbReference type="Proteomes" id="UP001141327">
    <property type="component" value="Unassembled WGS sequence"/>
</dbReference>
<evidence type="ECO:0000313" key="3">
    <source>
        <dbReference type="Proteomes" id="UP001141327"/>
    </source>
</evidence>
<comment type="caution">
    <text evidence="2">The sequence shown here is derived from an EMBL/GenBank/DDBJ whole genome shotgun (WGS) entry which is preliminary data.</text>
</comment>
<dbReference type="EMBL" id="JAPMOS010000003">
    <property type="protein sequence ID" value="KAJ4462306.1"/>
    <property type="molecule type" value="Genomic_DNA"/>
</dbReference>
<feature type="compositionally biased region" description="Pro residues" evidence="1">
    <location>
        <begin position="220"/>
        <end position="231"/>
    </location>
</feature>
<protein>
    <submittedName>
        <fullName evidence="2">Uncharacterized protein</fullName>
    </submittedName>
</protein>
<accession>A0ABQ8UV23</accession>
<evidence type="ECO:0000256" key="1">
    <source>
        <dbReference type="SAM" id="MobiDB-lite"/>
    </source>
</evidence>
<sequence length="366" mass="39467">MFLSFNEIGTFDTVRASLKLLQNPDLTTSKRFTLSKAELRQFFQQLDGAPLDADDEKFLLGLAGFTEGQLAGAEEGAMTLEKWRSFYDHYWESIAFDPSLVPSYEDALLANGSGAPLPELADEGDFEDLPRPDGNVLLFRQQTSNALIAAPSSLLDDRPRAAQTPRPATRQPPPSRGSTPTLASPSNHRASSPFLSKLLAVTTPRGRSPLDTPRSEGPSPSAPPRHCPPPLRLSAPGRPPLILSPHGAPPPLSARPDHGISPSASVPRLRHLPGASGSLATPHRPTMSPAIRGGRPDGLQQPPEIPLGPPRRMPIRPVTSLGLNRDSLRLSGFNPIVLFGRRCWAHQALLLLALLMDVPPLLSPIL</sequence>
<evidence type="ECO:0000313" key="2">
    <source>
        <dbReference type="EMBL" id="KAJ4462306.1"/>
    </source>
</evidence>
<feature type="compositionally biased region" description="Polar residues" evidence="1">
    <location>
        <begin position="176"/>
        <end position="194"/>
    </location>
</feature>
<gene>
    <name evidence="2" type="ORF">PAPYR_914</name>
</gene>
<name>A0ABQ8UV23_9EUKA</name>
<organism evidence="2 3">
    <name type="scientific">Paratrimastix pyriformis</name>
    <dbReference type="NCBI Taxonomy" id="342808"/>
    <lineage>
        <taxon>Eukaryota</taxon>
        <taxon>Metamonada</taxon>
        <taxon>Preaxostyla</taxon>
        <taxon>Paratrimastigidae</taxon>
        <taxon>Paratrimastix</taxon>
    </lineage>
</organism>